<accession>A0AAJ4MU61</accession>
<dbReference type="PROSITE" id="PS51898">
    <property type="entry name" value="TYR_RECOMBINASE"/>
    <property type="match status" value="1"/>
</dbReference>
<sequence>MVATVQLSYKLVATNPDAHSFESLCKSAGIANVVNVDLSRRFADLKAVVTIVDEFGHPVYVPTMFLLEHAVKSRGITISTARTYAESLLDWLRFLSTRNVPMEQASEEDLMLYRAHLVHCELRGSGECYATATVNLRVTVAALYHEWAWRMQVLPTPLGEYLVSGDHRCSPLVRVIRRIPQVLTTEQIGSVFSLAREPYKLMFQWGLCSGARRVEVCELKLSSLPTIEQLSLSSEGLVTIRAQRKGGKELPIVVPTHLVEKTHWYCLTDRESARPGSERYVFLNRNGDKVGQSSLSTEFRRCADLVGLRHFALHSLRHTYATNVLAVLQSSADPIIAHNAPKILQVLMGHARLETTELYVHLAQTQNSDVVEALSYLYGASQ</sequence>
<dbReference type="InterPro" id="IPR013762">
    <property type="entry name" value="Integrase-like_cat_sf"/>
</dbReference>
<proteinExistence type="inferred from homology"/>
<keyword evidence="3" id="KW-0238">DNA-binding</keyword>
<dbReference type="PANTHER" id="PTHR30349:SF64">
    <property type="entry name" value="PROPHAGE INTEGRASE INTD-RELATED"/>
    <property type="match status" value="1"/>
</dbReference>
<dbReference type="GO" id="GO:0006310">
    <property type="term" value="P:DNA recombination"/>
    <property type="evidence" value="ECO:0007669"/>
    <property type="project" value="UniProtKB-KW"/>
</dbReference>
<evidence type="ECO:0000256" key="2">
    <source>
        <dbReference type="ARBA" id="ARBA00022908"/>
    </source>
</evidence>
<evidence type="ECO:0000313" key="6">
    <source>
        <dbReference type="EMBL" id="QSX97210.1"/>
    </source>
</evidence>
<dbReference type="Gene3D" id="1.10.443.10">
    <property type="entry name" value="Intergrase catalytic core"/>
    <property type="match status" value="1"/>
</dbReference>
<dbReference type="GO" id="GO:0015074">
    <property type="term" value="P:DNA integration"/>
    <property type="evidence" value="ECO:0007669"/>
    <property type="project" value="UniProtKB-KW"/>
</dbReference>
<dbReference type="InterPro" id="IPR002104">
    <property type="entry name" value="Integrase_catalytic"/>
</dbReference>
<comment type="similarity">
    <text evidence="1">Belongs to the 'phage' integrase family.</text>
</comment>
<feature type="domain" description="Tyr recombinase" evidence="5">
    <location>
        <begin position="178"/>
        <end position="372"/>
    </location>
</feature>
<reference evidence="6 7" key="1">
    <citation type="submission" date="2021-03" db="EMBL/GenBank/DDBJ databases">
        <title>Draft genome sequence of Janthinobacterium sp. strain PLB02 isolated from infected primmorphs (Lubomirskia baicalensis).</title>
        <authorList>
            <person name="Chernogor L.I."/>
            <person name="Belikov S.I."/>
            <person name="Petrushin I.S."/>
        </authorList>
    </citation>
    <scope>NUCLEOTIDE SEQUENCE [LARGE SCALE GENOMIC DNA]</scope>
    <source>
        <strain evidence="6 7">PLB02</strain>
    </source>
</reference>
<evidence type="ECO:0000259" key="5">
    <source>
        <dbReference type="PROSITE" id="PS51898"/>
    </source>
</evidence>
<dbReference type="Gene3D" id="1.10.150.130">
    <property type="match status" value="1"/>
</dbReference>
<dbReference type="InterPro" id="IPR050090">
    <property type="entry name" value="Tyrosine_recombinase_XerCD"/>
</dbReference>
<name>A0AAJ4MU61_9BURK</name>
<dbReference type="PANTHER" id="PTHR30349">
    <property type="entry name" value="PHAGE INTEGRASE-RELATED"/>
    <property type="match status" value="1"/>
</dbReference>
<dbReference type="GO" id="GO:0003677">
    <property type="term" value="F:DNA binding"/>
    <property type="evidence" value="ECO:0007669"/>
    <property type="project" value="UniProtKB-KW"/>
</dbReference>
<gene>
    <name evidence="6" type="ORF">J3P46_04450</name>
</gene>
<evidence type="ECO:0000256" key="1">
    <source>
        <dbReference type="ARBA" id="ARBA00008857"/>
    </source>
</evidence>
<protein>
    <submittedName>
        <fullName evidence="6">Tyrosine-type recombinase/integrase</fullName>
    </submittedName>
</protein>
<dbReference type="Proteomes" id="UP000662821">
    <property type="component" value="Chromosome"/>
</dbReference>
<dbReference type="AlphaFoldDB" id="A0AAJ4MU61"/>
<dbReference type="SUPFAM" id="SSF56349">
    <property type="entry name" value="DNA breaking-rejoining enzymes"/>
    <property type="match status" value="1"/>
</dbReference>
<evidence type="ECO:0000256" key="3">
    <source>
        <dbReference type="ARBA" id="ARBA00023125"/>
    </source>
</evidence>
<dbReference type="InterPro" id="IPR011010">
    <property type="entry name" value="DNA_brk_join_enz"/>
</dbReference>
<dbReference type="InterPro" id="IPR010998">
    <property type="entry name" value="Integrase_recombinase_N"/>
</dbReference>
<evidence type="ECO:0000313" key="7">
    <source>
        <dbReference type="Proteomes" id="UP000662821"/>
    </source>
</evidence>
<organism evidence="6 7">
    <name type="scientific">Janthinobacterium lividum</name>
    <dbReference type="NCBI Taxonomy" id="29581"/>
    <lineage>
        <taxon>Bacteria</taxon>
        <taxon>Pseudomonadati</taxon>
        <taxon>Pseudomonadota</taxon>
        <taxon>Betaproteobacteria</taxon>
        <taxon>Burkholderiales</taxon>
        <taxon>Oxalobacteraceae</taxon>
        <taxon>Janthinobacterium</taxon>
    </lineage>
</organism>
<keyword evidence="2" id="KW-0229">DNA integration</keyword>
<keyword evidence="4" id="KW-0233">DNA recombination</keyword>
<dbReference type="Pfam" id="PF00589">
    <property type="entry name" value="Phage_integrase"/>
    <property type="match status" value="1"/>
</dbReference>
<evidence type="ECO:0000256" key="4">
    <source>
        <dbReference type="ARBA" id="ARBA00023172"/>
    </source>
</evidence>
<dbReference type="EMBL" id="CP071520">
    <property type="protein sequence ID" value="QSX97210.1"/>
    <property type="molecule type" value="Genomic_DNA"/>
</dbReference>